<dbReference type="InterPro" id="IPR036890">
    <property type="entry name" value="HATPase_C_sf"/>
</dbReference>
<comment type="caution">
    <text evidence="8">The sequence shown here is derived from an EMBL/GenBank/DDBJ whole genome shotgun (WGS) entry which is preliminary data.</text>
</comment>
<evidence type="ECO:0000259" key="6">
    <source>
        <dbReference type="PROSITE" id="PS50011"/>
    </source>
</evidence>
<name>A0ABR8K985_9NOSO</name>
<dbReference type="Gene3D" id="1.10.510.10">
    <property type="entry name" value="Transferase(Phosphotransferase) domain 1"/>
    <property type="match status" value="1"/>
</dbReference>
<dbReference type="RefSeq" id="WP_190956708.1">
    <property type="nucleotide sequence ID" value="NZ_JACJTU010000018.1"/>
</dbReference>
<dbReference type="PANTHER" id="PTHR43642">
    <property type="entry name" value="HYBRID SIGNAL TRANSDUCTION HISTIDINE KINASE G"/>
    <property type="match status" value="1"/>
</dbReference>
<dbReference type="InterPro" id="IPR003018">
    <property type="entry name" value="GAF"/>
</dbReference>
<feature type="domain" description="Protein kinase" evidence="6">
    <location>
        <begin position="7"/>
        <end position="270"/>
    </location>
</feature>
<dbReference type="Gene3D" id="3.30.450.40">
    <property type="match status" value="1"/>
</dbReference>
<dbReference type="Pfam" id="PF02518">
    <property type="entry name" value="HATPase_c"/>
    <property type="match status" value="1"/>
</dbReference>
<evidence type="ECO:0000259" key="7">
    <source>
        <dbReference type="PROSITE" id="PS50109"/>
    </source>
</evidence>
<evidence type="ECO:0000313" key="8">
    <source>
        <dbReference type="EMBL" id="MBD2736054.1"/>
    </source>
</evidence>
<dbReference type="Gene3D" id="1.10.287.130">
    <property type="match status" value="1"/>
</dbReference>
<dbReference type="InterPro" id="IPR000719">
    <property type="entry name" value="Prot_kinase_dom"/>
</dbReference>
<evidence type="ECO:0000256" key="3">
    <source>
        <dbReference type="ARBA" id="ARBA00022777"/>
    </source>
</evidence>
<evidence type="ECO:0000256" key="4">
    <source>
        <dbReference type="ARBA" id="ARBA00023012"/>
    </source>
</evidence>
<evidence type="ECO:0000256" key="2">
    <source>
        <dbReference type="ARBA" id="ARBA00012438"/>
    </source>
</evidence>
<dbReference type="SUPFAM" id="SSF56112">
    <property type="entry name" value="Protein kinase-like (PK-like)"/>
    <property type="match status" value="1"/>
</dbReference>
<keyword evidence="5" id="KW-0175">Coiled coil</keyword>
<dbReference type="InterPro" id="IPR011009">
    <property type="entry name" value="Kinase-like_dom_sf"/>
</dbReference>
<dbReference type="SMART" id="SM00387">
    <property type="entry name" value="HATPase_c"/>
    <property type="match status" value="1"/>
</dbReference>
<dbReference type="SMART" id="SM00065">
    <property type="entry name" value="GAF"/>
    <property type="match status" value="1"/>
</dbReference>
<dbReference type="SMART" id="SM00028">
    <property type="entry name" value="TPR"/>
    <property type="match status" value="3"/>
</dbReference>
<dbReference type="InterPro" id="IPR041664">
    <property type="entry name" value="AAA_16"/>
</dbReference>
<dbReference type="InterPro" id="IPR019734">
    <property type="entry name" value="TPR_rpt"/>
</dbReference>
<dbReference type="SUPFAM" id="SSF52540">
    <property type="entry name" value="P-loop containing nucleoside triphosphate hydrolases"/>
    <property type="match status" value="1"/>
</dbReference>
<dbReference type="InterPro" id="IPR053159">
    <property type="entry name" value="Hybrid_Histidine_Kinase"/>
</dbReference>
<proteinExistence type="predicted"/>
<evidence type="ECO:0000256" key="5">
    <source>
        <dbReference type="SAM" id="Coils"/>
    </source>
</evidence>
<feature type="domain" description="Histidine kinase" evidence="7">
    <location>
        <begin position="1540"/>
        <end position="1771"/>
    </location>
</feature>
<protein>
    <recommendedName>
        <fullName evidence="2">histidine kinase</fullName>
        <ecNumber evidence="2">2.7.13.3</ecNumber>
    </recommendedName>
</protein>
<dbReference type="PROSITE" id="PS50011">
    <property type="entry name" value="PROTEIN_KINASE_DOM"/>
    <property type="match status" value="1"/>
</dbReference>
<dbReference type="PROSITE" id="PS50109">
    <property type="entry name" value="HIS_KIN"/>
    <property type="match status" value="1"/>
</dbReference>
<dbReference type="InterPro" id="IPR003594">
    <property type="entry name" value="HATPase_dom"/>
</dbReference>
<dbReference type="Gene3D" id="3.30.565.10">
    <property type="entry name" value="Histidine kinase-like ATPase, C-terminal domain"/>
    <property type="match status" value="1"/>
</dbReference>
<accession>A0ABR8K985</accession>
<keyword evidence="9" id="KW-1185">Reference proteome</keyword>
<keyword evidence="4" id="KW-0902">Two-component regulatory system</keyword>
<dbReference type="Pfam" id="PF25503">
    <property type="entry name" value="TPR_CHK1"/>
    <property type="match status" value="1"/>
</dbReference>
<gene>
    <name evidence="8" type="ORF">H6H03_19525</name>
</gene>
<dbReference type="InterPro" id="IPR004358">
    <property type="entry name" value="Sig_transdc_His_kin-like_C"/>
</dbReference>
<sequence>MLNLPGYTIFNQIYESNNSSVFRGHRDKDCQPIILKFLKQDYPTPSALVRYKQEYEITKNLDLDGVIKVYSLEKYQNSLVMILEDFGGESLKSVINRQTFTLTEFLLVAIAITKALGKIHQKNIIHKDINPGNIVINPSTSQVKIIDFGISTVLTHENPTIKNPNVLEGTIAYISPEQTGRMNRAMDYRTDFYSLGVTFYELLTQQLPCNYIDAMELVHCHIAKQPISPHEINREIPEPISDIVMKLLAKTVEERYQTTWGIISDLETCLTQLQSQGYISNFVLAQQDISSKFQIPQKLYGREQEVTTLLAAFDRVSAGTKEMILVSGYSGIGKSALVQEIYKPITKARGYFISGKFDQFQRNIPYSAIVKAFQSLVRQLLTESQEQLNQWQEKLSKALGANAQVIIDVIPEVELIIGKQSPVQELGASEAQNRFNLVFQNFIRVFCSLEHPLVIFLDDLQWADLATLRLLEVMMTDEEIHYLFLIGAYRDNEVDPRHPLVMTLDSLRSQAAIINDITLVPLALAHVNELITETLHSDTFTIQPLAELIIRKTSGNPFFVNQFLKTLYQENLLTFQPPSANTKALWQWDISNIEAIDITDNVVELMIRKLKKLPDATQQVLQLAACAGNTFDLHTLSIISEKSASAAFQDLLPAIQEGLILPLSDLEITSEEVINARLVIFSFRFLHDRVQQAAYALIIKEHKKQVHLKIGQLLFQNTSATELEEKIFDIVNHLNSGVELIDDLEQKTQLAELNLIAGKKAKDSMAYAAAREYLIAAMDCLNVNTWTQDYNLTLKIYKERAEIEYLNGNFEQSEALIRLILTQAKSAIEKAEVYNILIVQYTLLTKYEEAIQAGREALALLGINLPEKVEDLEAVLPGEIAEAKAYLGDQKIASLINEEKMKSPKHKVALKVLGHMGPLTFFSHQALWKITVIKAINLSFKYGFVAGGSYCYSCYGIMLSCMLEDSQSGYEFGLLSLKLSELTNNLAQNCQDSVIFANYLNCWMNHIKTTVDINNEGYKIGLQSGNLQWAGYNRMFQTITLFFQGLNLELLLEEIASFILFCEKTQNQWAADIILANKLAILNLMGETDELRDAQYLEMFHQHKSMAAICEYHVLKAEVLYNYDRYDEAQNWSISAAEILDYLMGHISSCHYYLYSSLIMTAIYSSASKIEQEKYLKLLNDNQKKLKKWAEQCPDNFWHKYLLVEAEMARISGKVLEAMELYDKAIASARDHEFIQDEALANELAAKFWLAKGKEDFAKTYMMKAHYSYRLWGAFGKVKDLETKYPKLLVKEVAKTTTKIKDIEITTASTTTSIGVTLDLATVMKAAQAISGEIVLSNLLARLMRIVIENAGAQRGCLILEKQGNWLIEAEGAVNNDDVTVLQSIPVSSKTASEEKLKLSDAIINYVIHTQENVVLNNAIQEGQFISDPYIVANQPKSILCTPLLYQGKITGILYLENNLTEGAFTIDRLELLRLLSAQIAIAIENAQLYKNLQEFNQNLEELVTKRTQELSETLVNLKATQSKLVEAEKMASLGGLVAGVAHEINTPVGIGVTVASALVEHTSEFCSKYQTGAMKRSDLEKFFDLTTQSGNTLLINLNRAAELIQSFKQVAVDQSSEVQRVFNFKNYLNEILIQLRPKLKMSKHRIEIYGGENIILDSYPGALSQIVTNLLMNSLVHAYEPEDSGKLIFSFQQIGDKLHIEYADDGKGIAAENLSKIFEPFFTTKRSQGGSGLGLNLVYNLVTQKLKGDIECQSELGKGTKFIINFPVRL</sequence>
<reference evidence="8 9" key="1">
    <citation type="journal article" date="2020" name="ISME J.">
        <title>Comparative genomics reveals insights into cyanobacterial evolution and habitat adaptation.</title>
        <authorList>
            <person name="Chen M.Y."/>
            <person name="Teng W.K."/>
            <person name="Zhao L."/>
            <person name="Hu C.X."/>
            <person name="Zhou Y.K."/>
            <person name="Han B.P."/>
            <person name="Song L.R."/>
            <person name="Shu W.S."/>
        </authorList>
    </citation>
    <scope>NUCLEOTIDE SEQUENCE [LARGE SCALE GENOMIC DNA]</scope>
    <source>
        <strain evidence="8 9">FACHB-159</strain>
    </source>
</reference>
<dbReference type="PRINTS" id="PR00344">
    <property type="entry name" value="BCTRLSENSOR"/>
</dbReference>
<dbReference type="Pfam" id="PF00069">
    <property type="entry name" value="Pkinase"/>
    <property type="match status" value="1"/>
</dbReference>
<dbReference type="InterPro" id="IPR027417">
    <property type="entry name" value="P-loop_NTPase"/>
</dbReference>
<dbReference type="Proteomes" id="UP000637383">
    <property type="component" value="Unassembled WGS sequence"/>
</dbReference>
<evidence type="ECO:0000313" key="9">
    <source>
        <dbReference type="Proteomes" id="UP000637383"/>
    </source>
</evidence>
<dbReference type="Pfam" id="PF13191">
    <property type="entry name" value="AAA_16"/>
    <property type="match status" value="1"/>
</dbReference>
<keyword evidence="3" id="KW-0808">Transferase</keyword>
<dbReference type="SUPFAM" id="SSF55874">
    <property type="entry name" value="ATPase domain of HSP90 chaperone/DNA topoisomerase II/histidine kinase"/>
    <property type="match status" value="1"/>
</dbReference>
<dbReference type="InterPro" id="IPR029016">
    <property type="entry name" value="GAF-like_dom_sf"/>
</dbReference>
<dbReference type="InterPro" id="IPR005467">
    <property type="entry name" value="His_kinase_dom"/>
</dbReference>
<dbReference type="CDD" id="cd14014">
    <property type="entry name" value="STKc_PknB_like"/>
    <property type="match status" value="1"/>
</dbReference>
<dbReference type="Pfam" id="PF01590">
    <property type="entry name" value="GAF"/>
    <property type="match status" value="1"/>
</dbReference>
<dbReference type="EC" id="2.7.13.3" evidence="2"/>
<dbReference type="SUPFAM" id="SSF55781">
    <property type="entry name" value="GAF domain-like"/>
    <property type="match status" value="1"/>
</dbReference>
<organism evidence="8 9">
    <name type="scientific">Nostoc paludosum FACHB-159</name>
    <dbReference type="NCBI Taxonomy" id="2692908"/>
    <lineage>
        <taxon>Bacteria</taxon>
        <taxon>Bacillati</taxon>
        <taxon>Cyanobacteriota</taxon>
        <taxon>Cyanophyceae</taxon>
        <taxon>Nostocales</taxon>
        <taxon>Nostocaceae</taxon>
        <taxon>Nostoc</taxon>
    </lineage>
</organism>
<comment type="catalytic activity">
    <reaction evidence="1">
        <text>ATP + protein L-histidine = ADP + protein N-phospho-L-histidine.</text>
        <dbReference type="EC" id="2.7.13.3"/>
    </reaction>
</comment>
<feature type="coiled-coil region" evidence="5">
    <location>
        <begin position="1486"/>
        <end position="1513"/>
    </location>
</feature>
<dbReference type="EMBL" id="JACJTU010000018">
    <property type="protein sequence ID" value="MBD2736054.1"/>
    <property type="molecule type" value="Genomic_DNA"/>
</dbReference>
<dbReference type="PANTHER" id="PTHR43642:SF1">
    <property type="entry name" value="HYBRID SIGNAL TRANSDUCTION HISTIDINE KINASE G"/>
    <property type="match status" value="1"/>
</dbReference>
<dbReference type="Gene3D" id="3.40.50.300">
    <property type="entry name" value="P-loop containing nucleotide triphosphate hydrolases"/>
    <property type="match status" value="1"/>
</dbReference>
<keyword evidence="3" id="KW-0418">Kinase</keyword>
<evidence type="ECO:0000256" key="1">
    <source>
        <dbReference type="ARBA" id="ARBA00000085"/>
    </source>
</evidence>